<proteinExistence type="predicted"/>
<sequence length="291" mass="31896">MKHSKVIATYSIVGFDPQTGELGVAVQSKFLGVGAVVPWAKAGVGAIATQAFANPAYGPDGLQLLSEGLSAQETVDRLIENDPEAADRQVGIIDAEGRAATFTGERCYDWAGGVTGKHYTAQGNILVNKETVTEMGRAFESSEGTLADRLLAGLEAAEKAGGDSRGRQSAAIYVVKEKGGYGGLSDVFVDLRVDDHPEPIQELSRIYKLQQLYFGESKQGNIKRLEGELEESVVHHLYRTGFLASEQPDSDDFYEALTTFLHRENFEGREQDKGWLDLEVYHFLERMDSER</sequence>
<dbReference type="EMBL" id="CP095075">
    <property type="protein sequence ID" value="UOR13054.1"/>
    <property type="molecule type" value="Genomic_DNA"/>
</dbReference>
<dbReference type="PANTHER" id="PTHR39328">
    <property type="entry name" value="BLL2871 PROTEIN"/>
    <property type="match status" value="1"/>
</dbReference>
<dbReference type="InterPro" id="IPR010430">
    <property type="entry name" value="DUF1028"/>
</dbReference>
<dbReference type="PANTHER" id="PTHR39328:SF1">
    <property type="entry name" value="BLL2871 PROTEIN"/>
    <property type="match status" value="1"/>
</dbReference>
<organism evidence="2 3">
    <name type="scientific">Halobacillus amylolyticus</name>
    <dbReference type="NCBI Taxonomy" id="2932259"/>
    <lineage>
        <taxon>Bacteria</taxon>
        <taxon>Bacillati</taxon>
        <taxon>Bacillota</taxon>
        <taxon>Bacilli</taxon>
        <taxon>Bacillales</taxon>
        <taxon>Bacillaceae</taxon>
        <taxon>Halobacillus</taxon>
    </lineage>
</organism>
<dbReference type="Pfam" id="PF08823">
    <property type="entry name" value="PG_binding_2"/>
    <property type="match status" value="1"/>
</dbReference>
<dbReference type="SUPFAM" id="SSF56235">
    <property type="entry name" value="N-terminal nucleophile aminohydrolases (Ntn hydrolases)"/>
    <property type="match status" value="1"/>
</dbReference>
<feature type="domain" description="Putative peptidoglycan binding" evidence="1">
    <location>
        <begin position="220"/>
        <end position="284"/>
    </location>
</feature>
<keyword evidence="3" id="KW-1185">Reference proteome</keyword>
<evidence type="ECO:0000259" key="1">
    <source>
        <dbReference type="Pfam" id="PF08823"/>
    </source>
</evidence>
<gene>
    <name evidence="2" type="ORF">MUO15_06035</name>
</gene>
<dbReference type="InterPro" id="IPR029055">
    <property type="entry name" value="Ntn_hydrolases_N"/>
</dbReference>
<evidence type="ECO:0000313" key="2">
    <source>
        <dbReference type="EMBL" id="UOR13054.1"/>
    </source>
</evidence>
<dbReference type="Proteomes" id="UP000830326">
    <property type="component" value="Chromosome"/>
</dbReference>
<reference evidence="2" key="1">
    <citation type="submission" date="2022-04" db="EMBL/GenBank/DDBJ databases">
        <title>Halobacillus sp. isolated from saltern.</title>
        <authorList>
            <person name="Won M."/>
            <person name="Lee C.-M."/>
            <person name="Woen H.-Y."/>
            <person name="Kwon S.-W."/>
        </authorList>
    </citation>
    <scope>NUCLEOTIDE SEQUENCE</scope>
    <source>
        <strain evidence="2">SSHM10-5</strain>
    </source>
</reference>
<dbReference type="Pfam" id="PF06267">
    <property type="entry name" value="DUF1028"/>
    <property type="match status" value="1"/>
</dbReference>
<protein>
    <submittedName>
        <fullName evidence="2">DUF1028 domain-containing protein</fullName>
    </submittedName>
</protein>
<evidence type="ECO:0000313" key="3">
    <source>
        <dbReference type="Proteomes" id="UP000830326"/>
    </source>
</evidence>
<accession>A0ABY4HEH9</accession>
<name>A0ABY4HEH9_9BACI</name>
<dbReference type="RefSeq" id="WP_245034359.1">
    <property type="nucleotide sequence ID" value="NZ_CP095075.1"/>
</dbReference>
<dbReference type="InterPro" id="IPR014927">
    <property type="entry name" value="PG-bd_2"/>
</dbReference>
<dbReference type="Gene3D" id="3.60.20.10">
    <property type="entry name" value="Glutamine Phosphoribosylpyrophosphate, subunit 1, domain 1"/>
    <property type="match status" value="1"/>
</dbReference>